<evidence type="ECO:0000313" key="2">
    <source>
        <dbReference type="Proteomes" id="UP000192273"/>
    </source>
</evidence>
<dbReference type="KEGG" id="rmm:ROSMUCSMR3_00612"/>
<protein>
    <submittedName>
        <fullName evidence="1">Uncharacterized protein</fullName>
    </submittedName>
</protein>
<dbReference type="AlphaFoldDB" id="A0A1V0RK78"/>
<name>A0A1V0RK78_9RHOB</name>
<sequence>MVYFVEFTNLKIAEYTTHTGHATFGETQR</sequence>
<dbReference type="Proteomes" id="UP000192273">
    <property type="component" value="Chromosome"/>
</dbReference>
<organism evidence="1 2">
    <name type="scientific">Roseovarius mucosus</name>
    <dbReference type="NCBI Taxonomy" id="215743"/>
    <lineage>
        <taxon>Bacteria</taxon>
        <taxon>Pseudomonadati</taxon>
        <taxon>Pseudomonadota</taxon>
        <taxon>Alphaproteobacteria</taxon>
        <taxon>Rhodobacterales</taxon>
        <taxon>Roseobacteraceae</taxon>
        <taxon>Roseovarius</taxon>
    </lineage>
</organism>
<reference evidence="1 2" key="1">
    <citation type="submission" date="2017-03" db="EMBL/GenBank/DDBJ databases">
        <title>Genome Sequence of Roseovarius mucosus strain SMR3 Isolated from a culture of the Diatom Skeletonema marinoi.</title>
        <authorList>
            <person name="Topel M."/>
            <person name="Pinder M."/>
            <person name="Johansson O.N."/>
            <person name="Kourtchenko O."/>
            <person name="Godhe A."/>
            <person name="Clarke A.K."/>
        </authorList>
    </citation>
    <scope>NUCLEOTIDE SEQUENCE [LARGE SCALE GENOMIC DNA]</scope>
    <source>
        <strain evidence="1 2">SMR3</strain>
    </source>
</reference>
<dbReference type="EMBL" id="CP020474">
    <property type="protein sequence ID" value="ARE82116.1"/>
    <property type="molecule type" value="Genomic_DNA"/>
</dbReference>
<evidence type="ECO:0000313" key="1">
    <source>
        <dbReference type="EMBL" id="ARE82116.1"/>
    </source>
</evidence>
<accession>A0A1V0RK78</accession>
<proteinExistence type="predicted"/>
<keyword evidence="2" id="KW-1185">Reference proteome</keyword>
<gene>
    <name evidence="1" type="ORF">ROSMUCSMR3_00612</name>
</gene>